<gene>
    <name evidence="1" type="ORF">MILVUS5_LOCUS13332</name>
</gene>
<organism evidence="1 2">
    <name type="scientific">Trifolium pratense</name>
    <name type="common">Red clover</name>
    <dbReference type="NCBI Taxonomy" id="57577"/>
    <lineage>
        <taxon>Eukaryota</taxon>
        <taxon>Viridiplantae</taxon>
        <taxon>Streptophyta</taxon>
        <taxon>Embryophyta</taxon>
        <taxon>Tracheophyta</taxon>
        <taxon>Spermatophyta</taxon>
        <taxon>Magnoliopsida</taxon>
        <taxon>eudicotyledons</taxon>
        <taxon>Gunneridae</taxon>
        <taxon>Pentapetalae</taxon>
        <taxon>rosids</taxon>
        <taxon>fabids</taxon>
        <taxon>Fabales</taxon>
        <taxon>Fabaceae</taxon>
        <taxon>Papilionoideae</taxon>
        <taxon>50 kb inversion clade</taxon>
        <taxon>NPAAA clade</taxon>
        <taxon>Hologalegina</taxon>
        <taxon>IRL clade</taxon>
        <taxon>Trifolieae</taxon>
        <taxon>Trifolium</taxon>
    </lineage>
</organism>
<accession>A0ACB0JLC1</accession>
<dbReference type="Proteomes" id="UP001177021">
    <property type="component" value="Unassembled WGS sequence"/>
</dbReference>
<sequence>MEKLHRALENRSLAVSSVQGKGRSLFTTRDFYPGFSLSLSISLSLSNVKRMNDECCIAGEVIISQEPYVCVPTHKRCDGCLATTNLSKCSRCQVVWYCGTPCQKSEWKLHRLECEALSRLDNLKRKSVTPSIRLMLKLYIRRKLQDEKIIPSNAMDNYKLVEALVAHMSDIKEEQLVLYAQMANLVHLILQWPEINIKEIAEIFSKFACNAHTICDSELRPLGTGLYPVVSIINHSCLPNSVLVFEGRVASVRALQHVPKGTEVLISYIETAGSTVIRQKALKEQYLFTCVCPRCSKLVLTISHRSTCYFSKIGMLSLANSVKLVLKGQYEDVRENAILEGYRCKTETCDGFLLRTTDGKAFQCQECGLVRDKEEIKQIATEIKLLSEEASKPSSSDNYQDAISIYKMIEKLQTKLYHPFSINLMQTRETILKSLMKLEHWREALAYCKLTIPIYQRVYPAVHPLLGLQYYTCGKLEWYLGDTEEAVKSLTTAVDILRITHGTNTPFVKELLMMLEEARAEALYKLSSNEE</sequence>
<keyword evidence="2" id="KW-1185">Reference proteome</keyword>
<proteinExistence type="predicted"/>
<evidence type="ECO:0000313" key="2">
    <source>
        <dbReference type="Proteomes" id="UP001177021"/>
    </source>
</evidence>
<reference evidence="1" key="1">
    <citation type="submission" date="2023-10" db="EMBL/GenBank/DDBJ databases">
        <authorList>
            <person name="Rodriguez Cubillos JULIANA M."/>
            <person name="De Vega J."/>
        </authorList>
    </citation>
    <scope>NUCLEOTIDE SEQUENCE</scope>
</reference>
<dbReference type="EMBL" id="CASHSV030000034">
    <property type="protein sequence ID" value="CAJ2644252.1"/>
    <property type="molecule type" value="Genomic_DNA"/>
</dbReference>
<name>A0ACB0JLC1_TRIPR</name>
<protein>
    <submittedName>
        <fullName evidence="1">Uncharacterized protein</fullName>
    </submittedName>
</protein>
<comment type="caution">
    <text evidence="1">The sequence shown here is derived from an EMBL/GenBank/DDBJ whole genome shotgun (WGS) entry which is preliminary data.</text>
</comment>
<evidence type="ECO:0000313" key="1">
    <source>
        <dbReference type="EMBL" id="CAJ2644252.1"/>
    </source>
</evidence>